<dbReference type="EMBL" id="JAUCGM010000702">
    <property type="protein sequence ID" value="MDM8563541.1"/>
    <property type="molecule type" value="Genomic_DNA"/>
</dbReference>
<proteinExistence type="predicted"/>
<gene>
    <name evidence="1" type="ORF">QUF54_09325</name>
</gene>
<organism evidence="1 2">
    <name type="scientific">Candidatus Marithioploca araucensis</name>
    <dbReference type="NCBI Taxonomy" id="70273"/>
    <lineage>
        <taxon>Bacteria</taxon>
        <taxon>Pseudomonadati</taxon>
        <taxon>Pseudomonadota</taxon>
        <taxon>Gammaproteobacteria</taxon>
        <taxon>Thiotrichales</taxon>
        <taxon>Thiotrichaceae</taxon>
        <taxon>Candidatus Marithioploca</taxon>
    </lineage>
</organism>
<evidence type="ECO:0000313" key="2">
    <source>
        <dbReference type="Proteomes" id="UP001171945"/>
    </source>
</evidence>
<accession>A0ABT7VVE6</accession>
<sequence length="49" mass="5567">MKIGEISPAEAMQVVMNRLKGRFALMALIEEGKWLVVGCRDYPLGIRFQ</sequence>
<evidence type="ECO:0000313" key="1">
    <source>
        <dbReference type="EMBL" id="MDM8563541.1"/>
    </source>
</evidence>
<protein>
    <submittedName>
        <fullName evidence="1">Uncharacterized protein</fullName>
    </submittedName>
</protein>
<dbReference type="Proteomes" id="UP001171945">
    <property type="component" value="Unassembled WGS sequence"/>
</dbReference>
<keyword evidence="2" id="KW-1185">Reference proteome</keyword>
<comment type="caution">
    <text evidence="1">The sequence shown here is derived from an EMBL/GenBank/DDBJ whole genome shotgun (WGS) entry which is preliminary data.</text>
</comment>
<name>A0ABT7VVE6_9GAMM</name>
<reference evidence="1" key="1">
    <citation type="submission" date="2023-06" db="EMBL/GenBank/DDBJ databases">
        <title>Uncultivated large filamentous bacteria from sulfidic sediments reveal new species and different genomic features in energy metabolism and defense.</title>
        <authorList>
            <person name="Fonseca A."/>
        </authorList>
    </citation>
    <scope>NUCLEOTIDE SEQUENCE</scope>
    <source>
        <strain evidence="1">HSG4</strain>
    </source>
</reference>